<protein>
    <submittedName>
        <fullName evidence="2">Uncharacterized protein</fullName>
    </submittedName>
</protein>
<dbReference type="EMBL" id="CAJOBF010003825">
    <property type="protein sequence ID" value="CAF4110780.1"/>
    <property type="molecule type" value="Genomic_DNA"/>
</dbReference>
<dbReference type="Proteomes" id="UP000663842">
    <property type="component" value="Unassembled WGS sequence"/>
</dbReference>
<name>A0A819VLJ3_9BILA</name>
<evidence type="ECO:0000313" key="2">
    <source>
        <dbReference type="EMBL" id="CAF4110780.1"/>
    </source>
</evidence>
<comment type="caution">
    <text evidence="2">The sequence shown here is derived from an EMBL/GenBank/DDBJ whole genome shotgun (WGS) entry which is preliminary data.</text>
</comment>
<accession>A0A819VLJ3</accession>
<sequence>MIYQCHRSTISIHYYTFRRINLPPENEKSKLIMGIDPIVSFVLIEDECVLLLFRFHAFAKNSPQNYFYLLLTMLSSKFNISHRSIIKRQLFRINFGGLEKNPQISGTDNKVSYGDGASREQQTTLLRKAGDQAGRILEGETDVVIAPAKWLVNMLTYIVCATILMVGILSLYCGIRRKISSLFMPSPAGSTLSKMIRDEAINIATLRRSIQTSETLFAAILFCTSVRFVFVFSSIFIFDSLNFVLFANKFSITRYFLLFLLRDL</sequence>
<gene>
    <name evidence="2" type="ORF">UXM345_LOCUS22813</name>
</gene>
<organism evidence="2 3">
    <name type="scientific">Rotaria magnacalcarata</name>
    <dbReference type="NCBI Taxonomy" id="392030"/>
    <lineage>
        <taxon>Eukaryota</taxon>
        <taxon>Metazoa</taxon>
        <taxon>Spiralia</taxon>
        <taxon>Gnathifera</taxon>
        <taxon>Rotifera</taxon>
        <taxon>Eurotatoria</taxon>
        <taxon>Bdelloidea</taxon>
        <taxon>Philodinida</taxon>
        <taxon>Philodinidae</taxon>
        <taxon>Rotaria</taxon>
    </lineage>
</organism>
<proteinExistence type="predicted"/>
<dbReference type="AlphaFoldDB" id="A0A819VLJ3"/>
<keyword evidence="1" id="KW-0472">Membrane</keyword>
<reference evidence="2" key="1">
    <citation type="submission" date="2021-02" db="EMBL/GenBank/DDBJ databases">
        <authorList>
            <person name="Nowell W R."/>
        </authorList>
    </citation>
    <scope>NUCLEOTIDE SEQUENCE</scope>
</reference>
<evidence type="ECO:0000256" key="1">
    <source>
        <dbReference type="SAM" id="Phobius"/>
    </source>
</evidence>
<keyword evidence="1" id="KW-1133">Transmembrane helix</keyword>
<evidence type="ECO:0000313" key="3">
    <source>
        <dbReference type="Proteomes" id="UP000663842"/>
    </source>
</evidence>
<keyword evidence="1" id="KW-0812">Transmembrane</keyword>
<feature type="transmembrane region" description="Helical" evidence="1">
    <location>
        <begin position="216"/>
        <end position="237"/>
    </location>
</feature>
<feature type="transmembrane region" description="Helical" evidence="1">
    <location>
        <begin position="154"/>
        <end position="175"/>
    </location>
</feature>